<feature type="transmembrane region" description="Helical" evidence="7">
    <location>
        <begin position="286"/>
        <end position="307"/>
    </location>
</feature>
<dbReference type="InterPro" id="IPR003663">
    <property type="entry name" value="Sugar/inositol_transpt"/>
</dbReference>
<dbReference type="Proteomes" id="UP000297951">
    <property type="component" value="Unassembled WGS sequence"/>
</dbReference>
<feature type="domain" description="Major facilitator superfamily (MFS) profile" evidence="8">
    <location>
        <begin position="78"/>
        <end position="472"/>
    </location>
</feature>
<keyword evidence="3" id="KW-0813">Transport</keyword>
<feature type="transmembrane region" description="Helical" evidence="7">
    <location>
        <begin position="169"/>
        <end position="190"/>
    </location>
</feature>
<dbReference type="PANTHER" id="PTHR48023:SF4">
    <property type="entry name" value="D-XYLOSE-PROTON SYMPORTER-LIKE 2"/>
    <property type="match status" value="1"/>
</dbReference>
<evidence type="ECO:0000256" key="6">
    <source>
        <dbReference type="ARBA" id="ARBA00023136"/>
    </source>
</evidence>
<name>A0A4Y9F3A8_9MICC</name>
<feature type="transmembrane region" description="Helical" evidence="7">
    <location>
        <begin position="144"/>
        <end position="163"/>
    </location>
</feature>
<feature type="transmembrane region" description="Helical" evidence="7">
    <location>
        <begin position="234"/>
        <end position="256"/>
    </location>
</feature>
<gene>
    <name evidence="9" type="ORF">E4U03_08390</name>
</gene>
<feature type="transmembrane region" description="Helical" evidence="7">
    <location>
        <begin position="381"/>
        <end position="405"/>
    </location>
</feature>
<comment type="subcellular location">
    <subcellularLocation>
        <location evidence="1">Cell membrane</location>
        <topology evidence="1">Multi-pass membrane protein</topology>
    </subcellularLocation>
</comment>
<feature type="transmembrane region" description="Helical" evidence="7">
    <location>
        <begin position="112"/>
        <end position="132"/>
    </location>
</feature>
<feature type="transmembrane region" description="Helical" evidence="7">
    <location>
        <begin position="210"/>
        <end position="228"/>
    </location>
</feature>
<comment type="similarity">
    <text evidence="2">Belongs to the major facilitator superfamily. Sugar transporter (TC 2.A.1.1) family.</text>
</comment>
<dbReference type="InterPro" id="IPR005829">
    <property type="entry name" value="Sugar_transporter_CS"/>
</dbReference>
<feature type="transmembrane region" description="Helical" evidence="7">
    <location>
        <begin position="443"/>
        <end position="468"/>
    </location>
</feature>
<keyword evidence="4 7" id="KW-0812">Transmembrane</keyword>
<feature type="transmembrane region" description="Helical" evidence="7">
    <location>
        <begin position="417"/>
        <end position="437"/>
    </location>
</feature>
<keyword evidence="6 7" id="KW-0472">Membrane</keyword>
<dbReference type="PROSITE" id="PS00216">
    <property type="entry name" value="SUGAR_TRANSPORT_1"/>
    <property type="match status" value="1"/>
</dbReference>
<dbReference type="InterPro" id="IPR036259">
    <property type="entry name" value="MFS_trans_sf"/>
</dbReference>
<dbReference type="OrthoDB" id="4008739at2"/>
<dbReference type="PANTHER" id="PTHR48023">
    <property type="entry name" value="D-XYLOSE-PROTON SYMPORTER-LIKE 2"/>
    <property type="match status" value="1"/>
</dbReference>
<dbReference type="Gene3D" id="1.20.1250.20">
    <property type="entry name" value="MFS general substrate transporter like domains"/>
    <property type="match status" value="2"/>
</dbReference>
<dbReference type="GO" id="GO:0005886">
    <property type="term" value="C:plasma membrane"/>
    <property type="evidence" value="ECO:0007669"/>
    <property type="project" value="UniProtKB-SubCell"/>
</dbReference>
<dbReference type="SUPFAM" id="SSF103473">
    <property type="entry name" value="MFS general substrate transporter"/>
    <property type="match status" value="1"/>
</dbReference>
<keyword evidence="5 7" id="KW-1133">Transmembrane helix</keyword>
<evidence type="ECO:0000313" key="9">
    <source>
        <dbReference type="EMBL" id="TFU21724.1"/>
    </source>
</evidence>
<organism evidence="9 10">
    <name type="scientific">Rothia nasimurium</name>
    <dbReference type="NCBI Taxonomy" id="85336"/>
    <lineage>
        <taxon>Bacteria</taxon>
        <taxon>Bacillati</taxon>
        <taxon>Actinomycetota</taxon>
        <taxon>Actinomycetes</taxon>
        <taxon>Micrococcales</taxon>
        <taxon>Micrococcaceae</taxon>
        <taxon>Rothia</taxon>
    </lineage>
</organism>
<evidence type="ECO:0000256" key="4">
    <source>
        <dbReference type="ARBA" id="ARBA00022692"/>
    </source>
</evidence>
<evidence type="ECO:0000259" key="8">
    <source>
        <dbReference type="PROSITE" id="PS50850"/>
    </source>
</evidence>
<evidence type="ECO:0000256" key="3">
    <source>
        <dbReference type="ARBA" id="ARBA00022448"/>
    </source>
</evidence>
<feature type="transmembrane region" description="Helical" evidence="7">
    <location>
        <begin position="327"/>
        <end position="344"/>
    </location>
</feature>
<sequence>MVQEPKDSPESEFISICRVLMALAYRRARLLGAPAGVRTSAAPGRACSQGGARGLELLRSTQGVRMTHATDPRRVTLYTWIISVGGFLFGYDTGIINGALPFLQQDFTLSPAAEGVATSALTLGAAFGALLAGQLIDRFGRRRVLFVLALVFAASSLGLTAAPNLDIFIVFRVLVGLAVGAASAVVPIYLAEISPANRRGAIVTRNQFMIVFGQLTAYVVNAMIGNIFAHQVMIWRVMFAISIIPALVLFVGMFLVPESPGYKREATAERGALKLLWRDPALRTTLLLAAAIGIVQQATGVNALMYYGTQVLREAGFSTDAALTANISNGVLSVLGAAVGLWFVGRFPRRLVLTIGLTGTTFSLVMLAATSQLLDASARPWATLFISIIFLVFQQGAVSPVTWVLMSEVFPARVRGAGMGVATFVSWIANFMVSLFFPQMVAALGLGMTFAVFAVIGIGLITFTRAAVPETAGRDMD</sequence>
<feature type="transmembrane region" description="Helical" evidence="7">
    <location>
        <begin position="351"/>
        <end position="369"/>
    </location>
</feature>
<dbReference type="InterPro" id="IPR050820">
    <property type="entry name" value="MFS_Sugar_Transporter"/>
</dbReference>
<dbReference type="PROSITE" id="PS00217">
    <property type="entry name" value="SUGAR_TRANSPORT_2"/>
    <property type="match status" value="1"/>
</dbReference>
<dbReference type="EMBL" id="SPQC01000028">
    <property type="protein sequence ID" value="TFU21724.1"/>
    <property type="molecule type" value="Genomic_DNA"/>
</dbReference>
<dbReference type="Pfam" id="PF00083">
    <property type="entry name" value="Sugar_tr"/>
    <property type="match status" value="1"/>
</dbReference>
<evidence type="ECO:0000256" key="2">
    <source>
        <dbReference type="ARBA" id="ARBA00010992"/>
    </source>
</evidence>
<proteinExistence type="inferred from homology"/>
<dbReference type="InterPro" id="IPR005828">
    <property type="entry name" value="MFS_sugar_transport-like"/>
</dbReference>
<dbReference type="GO" id="GO:1904659">
    <property type="term" value="P:D-glucose transmembrane transport"/>
    <property type="evidence" value="ECO:0007669"/>
    <property type="project" value="TreeGrafter"/>
</dbReference>
<feature type="transmembrane region" description="Helical" evidence="7">
    <location>
        <begin position="75"/>
        <end position="100"/>
    </location>
</feature>
<evidence type="ECO:0000256" key="7">
    <source>
        <dbReference type="SAM" id="Phobius"/>
    </source>
</evidence>
<evidence type="ECO:0000313" key="10">
    <source>
        <dbReference type="Proteomes" id="UP000297951"/>
    </source>
</evidence>
<dbReference type="PROSITE" id="PS50850">
    <property type="entry name" value="MFS"/>
    <property type="match status" value="1"/>
</dbReference>
<dbReference type="InterPro" id="IPR020846">
    <property type="entry name" value="MFS_dom"/>
</dbReference>
<evidence type="ECO:0000256" key="1">
    <source>
        <dbReference type="ARBA" id="ARBA00004651"/>
    </source>
</evidence>
<dbReference type="GO" id="GO:0022857">
    <property type="term" value="F:transmembrane transporter activity"/>
    <property type="evidence" value="ECO:0007669"/>
    <property type="project" value="InterPro"/>
</dbReference>
<accession>A0A4Y9F3A8</accession>
<reference evidence="9 10" key="1">
    <citation type="submission" date="2019-03" db="EMBL/GenBank/DDBJ databases">
        <title>Diversity of the mouse oral microbiome.</title>
        <authorList>
            <person name="Joseph S."/>
            <person name="Aduse-Opoku J."/>
            <person name="Curtis M."/>
            <person name="Wade W."/>
            <person name="Hashim A."/>
        </authorList>
    </citation>
    <scope>NUCLEOTIDE SEQUENCE [LARGE SCALE GENOMIC DNA]</scope>
    <source>
        <strain evidence="10">irhom_31</strain>
    </source>
</reference>
<comment type="caution">
    <text evidence="9">The sequence shown here is derived from an EMBL/GenBank/DDBJ whole genome shotgun (WGS) entry which is preliminary data.</text>
</comment>
<dbReference type="PRINTS" id="PR00171">
    <property type="entry name" value="SUGRTRNSPORT"/>
</dbReference>
<evidence type="ECO:0000256" key="5">
    <source>
        <dbReference type="ARBA" id="ARBA00022989"/>
    </source>
</evidence>
<protein>
    <submittedName>
        <fullName evidence="9">Sugar porter family MFS transporter</fullName>
    </submittedName>
</protein>
<dbReference type="AlphaFoldDB" id="A0A4Y9F3A8"/>